<comment type="caution">
    <text evidence="1">The sequence shown here is derived from an EMBL/GenBank/DDBJ whole genome shotgun (WGS) entry which is preliminary data.</text>
</comment>
<name>A0A5N3QY53_9VIBR</name>
<reference evidence="1 2" key="1">
    <citation type="submission" date="2019-09" db="EMBL/GenBank/DDBJ databases">
        <title>Whole genome sequence of Vibrio fortis.</title>
        <authorList>
            <person name="Das S.K."/>
        </authorList>
    </citation>
    <scope>NUCLEOTIDE SEQUENCE [LARGE SCALE GENOMIC DNA]</scope>
    <source>
        <strain evidence="1 2">AN60</strain>
    </source>
</reference>
<organism evidence="1 2">
    <name type="scientific">Vibrio fortis</name>
    <dbReference type="NCBI Taxonomy" id="212667"/>
    <lineage>
        <taxon>Bacteria</taxon>
        <taxon>Pseudomonadati</taxon>
        <taxon>Pseudomonadota</taxon>
        <taxon>Gammaproteobacteria</taxon>
        <taxon>Vibrionales</taxon>
        <taxon>Vibrionaceae</taxon>
        <taxon>Vibrio</taxon>
    </lineage>
</organism>
<evidence type="ECO:0000313" key="1">
    <source>
        <dbReference type="EMBL" id="KAB0287053.1"/>
    </source>
</evidence>
<protein>
    <submittedName>
        <fullName evidence="1">Uncharacterized protein</fullName>
    </submittedName>
</protein>
<evidence type="ECO:0000313" key="2">
    <source>
        <dbReference type="Proteomes" id="UP000326789"/>
    </source>
</evidence>
<gene>
    <name evidence="1" type="ORF">F2P58_20710</name>
</gene>
<dbReference type="AlphaFoldDB" id="A0A5N3QY53"/>
<dbReference type="Proteomes" id="UP000326789">
    <property type="component" value="Unassembled WGS sequence"/>
</dbReference>
<sequence length="283" mass="32205">MQFLKEAEKYILQCRLITLDEDKHEGRDSLETVIAQSEKEAQLYLAQGRTVILKGAPMSMVTLQTDNVKPEMINQSLRLSLGDIEKVNDVMRLIQRYIDNDSLDNMIQLLQKDAEKSFDDFKEAIRPHLNVDDTQHLIARKLNEIEAKKNEYPLVTAEQAAVLFGEVDTSNPSRLVAKLKKELKIIGFYFGNSHNIQIPAFQFDLARLGVHKPVSKLCHILDGLNDWGVYKWLTTHNADLECTPAQAISRPELEEDLLYLAGMFKSDSTLRDSNFVSEGNGNR</sequence>
<proteinExistence type="predicted"/>
<accession>A0A5N3QY53</accession>
<dbReference type="RefSeq" id="WP_150872544.1">
    <property type="nucleotide sequence ID" value="NZ_VWSE01000008.1"/>
</dbReference>
<dbReference type="EMBL" id="VWSE01000008">
    <property type="protein sequence ID" value="KAB0287053.1"/>
    <property type="molecule type" value="Genomic_DNA"/>
</dbReference>